<dbReference type="Gramene" id="TraesCLE_scaffold_067825_01G000300.1">
    <property type="protein sequence ID" value="TraesCLE_scaffold_067825_01G000300.1"/>
    <property type="gene ID" value="TraesCLE_scaffold_067825_01G000300"/>
</dbReference>
<dbReference type="AlphaFoldDB" id="A0A3B6GXB3"/>
<dbReference type="GeneID" id="123074586"/>
<dbReference type="OrthoDB" id="10269359at2759"/>
<dbReference type="Gramene" id="TraesCS3D02G236300.1">
    <property type="protein sequence ID" value="TraesCS3D02G236300.1"/>
    <property type="gene ID" value="TraesCS3D02G236300"/>
</dbReference>
<dbReference type="Gramene" id="TraesLDM3D03G01894570.1">
    <property type="protein sequence ID" value="TraesLDM3D03G01894570.1"/>
    <property type="gene ID" value="TraesLDM3D03G01894570"/>
</dbReference>
<feature type="coiled-coil region" evidence="1">
    <location>
        <begin position="83"/>
        <end position="110"/>
    </location>
</feature>
<keyword evidence="3" id="KW-1185">Reference proteome</keyword>
<dbReference type="Gramene" id="TraesPARA_EIv1.0_1111410.1">
    <property type="protein sequence ID" value="TraesPARA_EIv1.0_1111410.1.CDS"/>
    <property type="gene ID" value="TraesPARA_EIv1.0_1111410"/>
</dbReference>
<evidence type="ECO:0000256" key="1">
    <source>
        <dbReference type="SAM" id="Coils"/>
    </source>
</evidence>
<dbReference type="Gramene" id="TraesRN3D0100585300.1">
    <property type="protein sequence ID" value="TraesRN3D0100585300.1"/>
    <property type="gene ID" value="TraesRN3D0100585300"/>
</dbReference>
<dbReference type="Gramene" id="TraesJUL3D03G01914210.1">
    <property type="protein sequence ID" value="TraesJUL3D03G01914210.1"/>
    <property type="gene ID" value="TraesJUL3D03G01914210"/>
</dbReference>
<dbReference type="Gramene" id="TraesWEE_scaffold_051148_01G000300.1">
    <property type="protein sequence ID" value="TraesWEE_scaffold_051148_01G000300.1"/>
    <property type="gene ID" value="TraesWEE_scaffold_051148_01G000300"/>
</dbReference>
<evidence type="ECO:0000313" key="2">
    <source>
        <dbReference type="EnsemblPlants" id="TraesCS3D02G236300.1"/>
    </source>
</evidence>
<name>A0A3B6GXB3_WHEAT</name>
<dbReference type="Gramene" id="TraesCAD_scaffold_029632_01G000300.1">
    <property type="protein sequence ID" value="TraesCAD_scaffold_029632_01G000300.1"/>
    <property type="gene ID" value="TraesCAD_scaffold_029632_01G000300"/>
</dbReference>
<dbReference type="SMR" id="A0A3B6GXB3"/>
<dbReference type="Gramene" id="TraesCS3D03G0557800.1">
    <property type="protein sequence ID" value="TraesCS3D03G0557800.1.CDS"/>
    <property type="gene ID" value="TraesCS3D03G0557800"/>
</dbReference>
<evidence type="ECO:0000313" key="3">
    <source>
        <dbReference type="Proteomes" id="UP000019116"/>
    </source>
</evidence>
<dbReference type="Gramene" id="TraesARI3D03G01929620.1">
    <property type="protein sequence ID" value="TraesARI3D03G01929620.1"/>
    <property type="gene ID" value="TraesARI3D03G01929620"/>
</dbReference>
<gene>
    <name evidence="2" type="primary">LOC123074586</name>
</gene>
<reference evidence="2" key="1">
    <citation type="submission" date="2018-08" db="EMBL/GenBank/DDBJ databases">
        <authorList>
            <person name="Rossello M."/>
        </authorList>
    </citation>
    <scope>NUCLEOTIDE SEQUENCE [LARGE SCALE GENOMIC DNA]</scope>
    <source>
        <strain evidence="2">cv. Chinese Spring</strain>
    </source>
</reference>
<dbReference type="Proteomes" id="UP000019116">
    <property type="component" value="Chromosome 3D"/>
</dbReference>
<sequence length="129" mass="15090">MEGHGHFGSKKSAEVDELSECDFGLPKYKFDAQFNGVEQNAEKCGHVISPARRVATEGNNRRFLGCPYEWIDPEWKGREKIVIFYLARKNKELENQVEEREAEKQSMRAKHKVEKKMLARIHRERQELG</sequence>
<evidence type="ECO:0008006" key="4">
    <source>
        <dbReference type="Google" id="ProtNLM"/>
    </source>
</evidence>
<dbReference type="RefSeq" id="XP_044353318.1">
    <property type="nucleotide sequence ID" value="XM_044497383.1"/>
</dbReference>
<proteinExistence type="predicted"/>
<dbReference type="Gramene" id="TraesSYM3D03G01919710.1">
    <property type="protein sequence ID" value="TraesSYM3D03G01919710.1"/>
    <property type="gene ID" value="TraesSYM3D03G01919710"/>
</dbReference>
<accession>A0A3B6GXB3</accession>
<dbReference type="Gramene" id="TraesSTA3D03G01890980.1">
    <property type="protein sequence ID" value="TraesSTA3D03G01890980.1"/>
    <property type="gene ID" value="TraesSTA3D03G01890980"/>
</dbReference>
<dbReference type="EnsemblPlants" id="TraesCS3D02G236300.1">
    <property type="protein sequence ID" value="TraesCS3D02G236300.1"/>
    <property type="gene ID" value="TraesCS3D02G236300"/>
</dbReference>
<dbReference type="Gramene" id="TraesROB_scaffold_054016_01G000100.1">
    <property type="protein sequence ID" value="TraesROB_scaffold_054016_01G000100.1"/>
    <property type="gene ID" value="TraesROB_scaffold_054016_01G000100"/>
</dbReference>
<organism evidence="2">
    <name type="scientific">Triticum aestivum</name>
    <name type="common">Wheat</name>
    <dbReference type="NCBI Taxonomy" id="4565"/>
    <lineage>
        <taxon>Eukaryota</taxon>
        <taxon>Viridiplantae</taxon>
        <taxon>Streptophyta</taxon>
        <taxon>Embryophyta</taxon>
        <taxon>Tracheophyta</taxon>
        <taxon>Spermatophyta</taxon>
        <taxon>Magnoliopsida</taxon>
        <taxon>Liliopsida</taxon>
        <taxon>Poales</taxon>
        <taxon>Poaceae</taxon>
        <taxon>BOP clade</taxon>
        <taxon>Pooideae</taxon>
        <taxon>Triticodae</taxon>
        <taxon>Triticeae</taxon>
        <taxon>Triticinae</taxon>
        <taxon>Triticum</taxon>
    </lineage>
</organism>
<reference evidence="2" key="2">
    <citation type="submission" date="2018-10" db="UniProtKB">
        <authorList>
            <consortium name="EnsemblPlants"/>
        </authorList>
    </citation>
    <scope>IDENTIFICATION</scope>
</reference>
<keyword evidence="1" id="KW-0175">Coiled coil</keyword>
<protein>
    <recommendedName>
        <fullName evidence="4">Zinc finger GRF-type domain-containing protein</fullName>
    </recommendedName>
</protein>